<dbReference type="EMBL" id="JBFDAA010000007">
    <property type="protein sequence ID" value="KAL1130813.1"/>
    <property type="molecule type" value="Genomic_DNA"/>
</dbReference>
<evidence type="ECO:0000313" key="2">
    <source>
        <dbReference type="Proteomes" id="UP001558652"/>
    </source>
</evidence>
<accession>A0ABD0Z002</accession>
<comment type="caution">
    <text evidence="1">The sequence shown here is derived from an EMBL/GenBank/DDBJ whole genome shotgun (WGS) entry which is preliminary data.</text>
</comment>
<proteinExistence type="predicted"/>
<name>A0ABD0Z002_9HEMI</name>
<reference evidence="1 2" key="1">
    <citation type="submission" date="2024-07" db="EMBL/GenBank/DDBJ databases">
        <title>Chromosome-level genome assembly of the water stick insect Ranatra chinensis (Heteroptera: Nepidae).</title>
        <authorList>
            <person name="Liu X."/>
        </authorList>
    </citation>
    <scope>NUCLEOTIDE SEQUENCE [LARGE SCALE GENOMIC DNA]</scope>
    <source>
        <strain evidence="1">Cailab_2021Rc</strain>
        <tissue evidence="1">Muscle</tissue>
    </source>
</reference>
<dbReference type="Proteomes" id="UP001558652">
    <property type="component" value="Unassembled WGS sequence"/>
</dbReference>
<organism evidence="1 2">
    <name type="scientific">Ranatra chinensis</name>
    <dbReference type="NCBI Taxonomy" id="642074"/>
    <lineage>
        <taxon>Eukaryota</taxon>
        <taxon>Metazoa</taxon>
        <taxon>Ecdysozoa</taxon>
        <taxon>Arthropoda</taxon>
        <taxon>Hexapoda</taxon>
        <taxon>Insecta</taxon>
        <taxon>Pterygota</taxon>
        <taxon>Neoptera</taxon>
        <taxon>Paraneoptera</taxon>
        <taxon>Hemiptera</taxon>
        <taxon>Heteroptera</taxon>
        <taxon>Panheteroptera</taxon>
        <taxon>Nepomorpha</taxon>
        <taxon>Nepidae</taxon>
        <taxon>Ranatrinae</taxon>
        <taxon>Ranatra</taxon>
    </lineage>
</organism>
<gene>
    <name evidence="1" type="ORF">AAG570_012054</name>
</gene>
<evidence type="ECO:0000313" key="1">
    <source>
        <dbReference type="EMBL" id="KAL1130813.1"/>
    </source>
</evidence>
<protein>
    <submittedName>
        <fullName evidence="1">Uncharacterized protein</fullName>
    </submittedName>
</protein>
<dbReference type="AlphaFoldDB" id="A0ABD0Z002"/>
<sequence length="412" mass="46076">MRCDGCSNARNLKYALHYDSITGIEVIGYLLDTLDVSYGIPSKGSPRALTMEECSPAVKVATRVDSFRVRTGDLFRGGRGDGTSQRHGKTRRSLQYPLRRCETLMQRQAFMFNRFAKGSTDWWGKIQEDVNTEVGTAIVFVDVREHSNVAAMDDQMGNGVGNTAHCSGPLKRTQTWGQSGQGERIGNRDRALGKAAPGFEMVIQLEGVTIRWVTPRGLCNHMLFAGKIAIQSMGQIESIEEKLQYETKPEFSNSMHYALSKLKVRWQKIHLPGIAGIATRRAGGTTPPEETGSGIRATIIFTIRREHYTQHYLHPHSPTNALYVPATRDIAPAVFLISQPSRKCAGKKRPLVWIVPAWVATFRTTKKKTSRDGYFATFLLPCGFLIRRFKTEDAKPLMEFVESLTRFIAGSQ</sequence>
<keyword evidence="2" id="KW-1185">Reference proteome</keyword>